<organism evidence="11">
    <name type="scientific">Fervidicoccus fontis</name>
    <dbReference type="NCBI Taxonomy" id="683846"/>
    <lineage>
        <taxon>Archaea</taxon>
        <taxon>Thermoproteota</taxon>
        <taxon>Thermoprotei</taxon>
        <taxon>Fervidicoccales</taxon>
        <taxon>Fervidicoccaceae</taxon>
        <taxon>Fervidicoccus</taxon>
    </lineage>
</organism>
<feature type="transmembrane region" description="Helical" evidence="9">
    <location>
        <begin position="527"/>
        <end position="547"/>
    </location>
</feature>
<reference evidence="11" key="1">
    <citation type="journal article" date="2020" name="mSystems">
        <title>Genome- and Community-Level Interaction Insights into Carbon Utilization and Element Cycling Functions of Hydrothermarchaeota in Hydrothermal Sediment.</title>
        <authorList>
            <person name="Zhou Z."/>
            <person name="Liu Y."/>
            <person name="Xu W."/>
            <person name="Pan J."/>
            <person name="Luo Z.H."/>
            <person name="Li M."/>
        </authorList>
    </citation>
    <scope>NUCLEOTIDE SEQUENCE [LARGE SCALE GENOMIC DNA]</scope>
    <source>
        <strain evidence="11">SpSt-1261</strain>
    </source>
</reference>
<evidence type="ECO:0000256" key="9">
    <source>
        <dbReference type="RuleBase" id="RU363032"/>
    </source>
</evidence>
<evidence type="ECO:0000256" key="4">
    <source>
        <dbReference type="ARBA" id="ARBA00022475"/>
    </source>
</evidence>
<evidence type="ECO:0000256" key="8">
    <source>
        <dbReference type="ARBA" id="ARBA00023136"/>
    </source>
</evidence>
<proteinExistence type="inferred from homology"/>
<dbReference type="InterPro" id="IPR000515">
    <property type="entry name" value="MetI-like"/>
</dbReference>
<dbReference type="SUPFAM" id="SSF161098">
    <property type="entry name" value="MetI-like"/>
    <property type="match status" value="2"/>
</dbReference>
<comment type="subcellular location">
    <subcellularLocation>
        <location evidence="1 9">Cell membrane</location>
        <topology evidence="1 9">Multi-pass membrane protein</topology>
    </subcellularLocation>
</comment>
<feature type="transmembrane region" description="Helical" evidence="9">
    <location>
        <begin position="139"/>
        <end position="163"/>
    </location>
</feature>
<feature type="transmembrane region" description="Helical" evidence="9">
    <location>
        <begin position="383"/>
        <end position="409"/>
    </location>
</feature>
<name>A0A7C2VIL6_9CREN</name>
<comment type="similarity">
    <text evidence="2">Belongs to the binding-protein-dependent transport system permease family. MalFG subfamily.</text>
</comment>
<dbReference type="RefSeq" id="WP_272985780.1">
    <property type="nucleotide sequence ID" value="NZ_DSFH01000065.1"/>
</dbReference>
<feature type="transmembrane region" description="Helical" evidence="9">
    <location>
        <begin position="293"/>
        <end position="310"/>
    </location>
</feature>
<evidence type="ECO:0000256" key="1">
    <source>
        <dbReference type="ARBA" id="ARBA00004651"/>
    </source>
</evidence>
<feature type="domain" description="ABC transmembrane type-1" evidence="10">
    <location>
        <begin position="348"/>
        <end position="548"/>
    </location>
</feature>
<gene>
    <name evidence="11" type="ORF">ENO39_05270</name>
</gene>
<dbReference type="PANTHER" id="PTHR32243">
    <property type="entry name" value="MALTOSE TRANSPORT SYSTEM PERMEASE-RELATED"/>
    <property type="match status" value="1"/>
</dbReference>
<evidence type="ECO:0000256" key="7">
    <source>
        <dbReference type="ARBA" id="ARBA00022989"/>
    </source>
</evidence>
<evidence type="ECO:0000256" key="5">
    <source>
        <dbReference type="ARBA" id="ARBA00022597"/>
    </source>
</evidence>
<keyword evidence="4" id="KW-1003">Cell membrane</keyword>
<evidence type="ECO:0000256" key="3">
    <source>
        <dbReference type="ARBA" id="ARBA00022448"/>
    </source>
</evidence>
<feature type="transmembrane region" description="Helical" evidence="9">
    <location>
        <begin position="459"/>
        <end position="484"/>
    </location>
</feature>
<dbReference type="GO" id="GO:0055085">
    <property type="term" value="P:transmembrane transport"/>
    <property type="evidence" value="ECO:0007669"/>
    <property type="project" value="InterPro"/>
</dbReference>
<keyword evidence="7 9" id="KW-1133">Transmembrane helix</keyword>
<protein>
    <submittedName>
        <fullName evidence="11">ABC transporter permease subunit</fullName>
    </submittedName>
</protein>
<feature type="transmembrane region" description="Helical" evidence="9">
    <location>
        <begin position="7"/>
        <end position="28"/>
    </location>
</feature>
<dbReference type="InterPro" id="IPR035906">
    <property type="entry name" value="MetI-like_sf"/>
</dbReference>
<feature type="transmembrane region" description="Helical" evidence="9">
    <location>
        <begin position="184"/>
        <end position="209"/>
    </location>
</feature>
<dbReference type="CDD" id="cd06261">
    <property type="entry name" value="TM_PBP2"/>
    <property type="match status" value="2"/>
</dbReference>
<feature type="transmembrane region" description="Helical" evidence="9">
    <location>
        <begin position="347"/>
        <end position="371"/>
    </location>
</feature>
<feature type="transmembrane region" description="Helical" evidence="9">
    <location>
        <begin position="69"/>
        <end position="90"/>
    </location>
</feature>
<keyword evidence="8 9" id="KW-0472">Membrane</keyword>
<feature type="transmembrane region" description="Helical" evidence="9">
    <location>
        <begin position="244"/>
        <end position="264"/>
    </location>
</feature>
<dbReference type="Proteomes" id="UP000886076">
    <property type="component" value="Unassembled WGS sequence"/>
</dbReference>
<dbReference type="Gene3D" id="1.10.3720.10">
    <property type="entry name" value="MetI-like"/>
    <property type="match status" value="2"/>
</dbReference>
<evidence type="ECO:0000256" key="6">
    <source>
        <dbReference type="ARBA" id="ARBA00022692"/>
    </source>
</evidence>
<feature type="domain" description="ABC transmembrane type-1" evidence="10">
    <location>
        <begin position="65"/>
        <end position="263"/>
    </location>
</feature>
<dbReference type="PANTHER" id="PTHR32243:SF50">
    <property type="entry name" value="MALTOSE_MALTODEXTRIN TRANSPORT SYSTEM PERMEASE PROTEIN MALG"/>
    <property type="match status" value="1"/>
</dbReference>
<accession>A0A7C2VIL6</accession>
<evidence type="ECO:0000259" key="10">
    <source>
        <dbReference type="PROSITE" id="PS50928"/>
    </source>
</evidence>
<keyword evidence="3 9" id="KW-0813">Transport</keyword>
<comment type="caution">
    <text evidence="11">The sequence shown here is derived from an EMBL/GenBank/DDBJ whole genome shotgun (WGS) entry which is preliminary data.</text>
</comment>
<dbReference type="InterPro" id="IPR050901">
    <property type="entry name" value="BP-dep_ABC_trans_perm"/>
</dbReference>
<dbReference type="GO" id="GO:0005886">
    <property type="term" value="C:plasma membrane"/>
    <property type="evidence" value="ECO:0007669"/>
    <property type="project" value="UniProtKB-SubCell"/>
</dbReference>
<dbReference type="Pfam" id="PF00528">
    <property type="entry name" value="BPD_transp_1"/>
    <property type="match status" value="2"/>
</dbReference>
<evidence type="ECO:0000313" key="11">
    <source>
        <dbReference type="EMBL" id="HEW64445.1"/>
    </source>
</evidence>
<feature type="transmembrane region" description="Helical" evidence="9">
    <location>
        <begin position="415"/>
        <end position="438"/>
    </location>
</feature>
<dbReference type="EMBL" id="DSFH01000065">
    <property type="protein sequence ID" value="HEW64445.1"/>
    <property type="molecule type" value="Genomic_DNA"/>
</dbReference>
<evidence type="ECO:0000256" key="2">
    <source>
        <dbReference type="ARBA" id="ARBA00009047"/>
    </source>
</evidence>
<sequence>MRKIDKYIFLISLPAIAYILIFTIYPIVSNFILSLYTQDPLGRLIYTGLENYFWFKKDPYLSRIIVNTLLYMFATPIIDIIFAIPLAVALKRVGSKWLFLIMLPAFIPPVTAASMWYLMINPFFGVAYYLTKTNLASSIWTVVLIDVWRSLPMATLIIYSGLVSIPKEIQHAASSDGLAGAKRFFMIDLPLISPQILTAFVLMMITGLFTFDPIYIGTSQAGPRILDNLAYYAFDQFYSGVPGYAAAIIVFMSLLSTALAIIYIKTLGSQKFMRLSVPDFIPNSEAPLWLHKLIFAIYLAFFLIPMYWIINIALKTPIELISIPPLLYPRSVTFANFDLMFTQGLPYIITTLAVASINTLITLFLVSPLAYSMASHKFGGSKLLIYILYLNATPTLIYIIPIFAFLKILGIINTWWALILTYPIMTIPITTWIMYNYYLKFPKQVEEAAQMDGMNRLKVFYKMVLPLSRSGLSVAAIYAFLYSWGALIFPLAFTYSPYDLSKPLSFSGAQTFSIFIGLLMSPVSMSYGGVAAAGVISSIPSLVLLYFGRNNLEKIWGSSGGKI</sequence>
<dbReference type="PROSITE" id="PS50928">
    <property type="entry name" value="ABC_TM1"/>
    <property type="match status" value="2"/>
</dbReference>
<keyword evidence="5" id="KW-0762">Sugar transport</keyword>
<dbReference type="AlphaFoldDB" id="A0A7C2VIL6"/>
<keyword evidence="6 9" id="KW-0812">Transmembrane</keyword>
<feature type="transmembrane region" description="Helical" evidence="9">
    <location>
        <begin position="97"/>
        <end position="119"/>
    </location>
</feature>